<keyword evidence="3" id="KW-0418">Kinase</keyword>
<dbReference type="AlphaFoldDB" id="A0A7Z0C4W4"/>
<dbReference type="Gene3D" id="3.90.1200.10">
    <property type="match status" value="1"/>
</dbReference>
<proteinExistence type="predicted"/>
<dbReference type="Proteomes" id="UP000537326">
    <property type="component" value="Unassembled WGS sequence"/>
</dbReference>
<dbReference type="RefSeq" id="WP_179531336.1">
    <property type="nucleotide sequence ID" value="NZ_BAAAPP010000010.1"/>
</dbReference>
<dbReference type="GO" id="GO:0016301">
    <property type="term" value="F:kinase activity"/>
    <property type="evidence" value="ECO:0007669"/>
    <property type="project" value="UniProtKB-KW"/>
</dbReference>
<evidence type="ECO:0000256" key="1">
    <source>
        <dbReference type="SAM" id="MobiDB-lite"/>
    </source>
</evidence>
<dbReference type="SUPFAM" id="SSF56112">
    <property type="entry name" value="Protein kinase-like (PK-like)"/>
    <property type="match status" value="1"/>
</dbReference>
<evidence type="ECO:0000259" key="2">
    <source>
        <dbReference type="Pfam" id="PF01636"/>
    </source>
</evidence>
<dbReference type="Pfam" id="PF01636">
    <property type="entry name" value="APH"/>
    <property type="match status" value="1"/>
</dbReference>
<comment type="caution">
    <text evidence="3">The sequence shown here is derived from an EMBL/GenBank/DDBJ whole genome shotgun (WGS) entry which is preliminary data.</text>
</comment>
<dbReference type="EMBL" id="JACBZI010000001">
    <property type="protein sequence ID" value="NYI10511.1"/>
    <property type="molecule type" value="Genomic_DNA"/>
</dbReference>
<dbReference type="PANTHER" id="PTHR21310">
    <property type="entry name" value="AMINOGLYCOSIDE PHOSPHOTRANSFERASE-RELATED-RELATED"/>
    <property type="match status" value="1"/>
</dbReference>
<keyword evidence="3" id="KW-0808">Transferase</keyword>
<feature type="domain" description="Aminoglycoside phosphotransferase" evidence="2">
    <location>
        <begin position="16"/>
        <end position="260"/>
    </location>
</feature>
<protein>
    <submittedName>
        <fullName evidence="3">Aminoglycoside phosphotransferase (APT) family kinase protein</fullName>
    </submittedName>
</protein>
<accession>A0A7Z0C4W4</accession>
<dbReference type="InterPro" id="IPR002575">
    <property type="entry name" value="Aminoglycoside_PTrfase"/>
</dbReference>
<keyword evidence="4" id="KW-1185">Reference proteome</keyword>
<gene>
    <name evidence="3" type="ORF">BKA05_002026</name>
</gene>
<dbReference type="InterPro" id="IPR051678">
    <property type="entry name" value="AGP_Transferase"/>
</dbReference>
<organism evidence="3 4">
    <name type="scientific">Nocardioides marinus</name>
    <dbReference type="NCBI Taxonomy" id="374514"/>
    <lineage>
        <taxon>Bacteria</taxon>
        <taxon>Bacillati</taxon>
        <taxon>Actinomycetota</taxon>
        <taxon>Actinomycetes</taxon>
        <taxon>Propionibacteriales</taxon>
        <taxon>Nocardioidaceae</taxon>
        <taxon>Nocardioides</taxon>
    </lineage>
</organism>
<dbReference type="InterPro" id="IPR011009">
    <property type="entry name" value="Kinase-like_dom_sf"/>
</dbReference>
<sequence>MSDAHDAHSPTGFADMRPLPGGWSGRTFLAEAGGERTVVRVHEPEDRDGPTRDAAVLALAAAALEGCAPVPGVVEVREGDPASGAPGLLLTEHLPGERGDLLLPRLDDQGLASAGAALGEVVARLAGTVQPRPGRFAGATLEIEEWEPPWDTELVVELGAALAPRLGLDEAQARELAALCRHADDVLGDSSGAVLVHGDLNPKNVLLEQDPGGAVRVSGVLDWEFAHAGTVGADLGNLVRFDRSPAYVDAVLGTVAQRRGVDEPTLLERARAVDLVAVMELATRRGTNPVAERAHRQLVAMVRAGDLHATADAP</sequence>
<feature type="region of interest" description="Disordered" evidence="1">
    <location>
        <begin position="1"/>
        <end position="20"/>
    </location>
</feature>
<evidence type="ECO:0000313" key="4">
    <source>
        <dbReference type="Proteomes" id="UP000537326"/>
    </source>
</evidence>
<reference evidence="3 4" key="1">
    <citation type="submission" date="2020-07" db="EMBL/GenBank/DDBJ databases">
        <title>Sequencing the genomes of 1000 actinobacteria strains.</title>
        <authorList>
            <person name="Klenk H.-P."/>
        </authorList>
    </citation>
    <scope>NUCLEOTIDE SEQUENCE [LARGE SCALE GENOMIC DNA]</scope>
    <source>
        <strain evidence="3 4">DSM 18248</strain>
    </source>
</reference>
<evidence type="ECO:0000313" key="3">
    <source>
        <dbReference type="EMBL" id="NYI10511.1"/>
    </source>
</evidence>
<name>A0A7Z0C4W4_9ACTN</name>